<dbReference type="AlphaFoldDB" id="A0A426SIE3"/>
<evidence type="ECO:0000259" key="6">
    <source>
        <dbReference type="Pfam" id="PF04932"/>
    </source>
</evidence>
<keyword evidence="4 5" id="KW-0472">Membrane</keyword>
<feature type="transmembrane region" description="Helical" evidence="5">
    <location>
        <begin position="97"/>
        <end position="121"/>
    </location>
</feature>
<dbReference type="GO" id="GO:0016020">
    <property type="term" value="C:membrane"/>
    <property type="evidence" value="ECO:0007669"/>
    <property type="project" value="UniProtKB-SubCell"/>
</dbReference>
<reference evidence="7 8" key="1">
    <citation type="submission" date="2018-07" db="EMBL/GenBank/DDBJ databases">
        <title>Brachybacteriurn paraconglorneratum KCTC 9916.</title>
        <authorList>
            <person name="Li Y."/>
        </authorList>
    </citation>
    <scope>NUCLEOTIDE SEQUENCE [LARGE SCALE GENOMIC DNA]</scope>
    <source>
        <strain evidence="7 8">KCTC 9916</strain>
    </source>
</reference>
<evidence type="ECO:0000256" key="4">
    <source>
        <dbReference type="ARBA" id="ARBA00023136"/>
    </source>
</evidence>
<dbReference type="EMBL" id="QOCI01000009">
    <property type="protein sequence ID" value="RRR17927.1"/>
    <property type="molecule type" value="Genomic_DNA"/>
</dbReference>
<feature type="domain" description="O-antigen ligase-related" evidence="6">
    <location>
        <begin position="160"/>
        <end position="299"/>
    </location>
</feature>
<dbReference type="RefSeq" id="WP_126987893.1">
    <property type="nucleotide sequence ID" value="NZ_JALXWX010000072.1"/>
</dbReference>
<comment type="subcellular location">
    <subcellularLocation>
        <location evidence="1">Membrane</location>
        <topology evidence="1">Multi-pass membrane protein</topology>
    </subcellularLocation>
</comment>
<feature type="transmembrane region" description="Helical" evidence="5">
    <location>
        <begin position="177"/>
        <end position="195"/>
    </location>
</feature>
<feature type="transmembrane region" description="Helical" evidence="5">
    <location>
        <begin position="202"/>
        <end position="223"/>
    </location>
</feature>
<keyword evidence="8" id="KW-1185">Reference proteome</keyword>
<sequence length="374" mass="38494">MKEHAEKSSRLPPAETFVLIAAAAWTVYVALTCFRLEGGAAEVLATSWPYLAFAPMLVAGAVLGHVAKRGVLPLVVSLLVVAPALVLLLGAPSYVNALAAAGVQLAALGALILEGSAGAGVRGLRGAPMVRTRDPGDVALGGWDRAQIAWRRQLVQVIGACIAVLGVVLATNAKAGLATLAVVLLAAALAAWGRLHLSRRTIVGLGLGAVGLAALLVVVLGVVSRWPSWMTGPQSLSSARHALWRDALTLFAQHPVLGGGPGAFSDWSDIAEYNPLLYAAHSSVLQVASELGAVGVFLFGAMLAAGMNLAAQRGRGRALIGVAAWSALAVHSMIDHLYEFPMVVLLAGIVIGWAGARPVRRAGTPPGPEPRPGR</sequence>
<dbReference type="PANTHER" id="PTHR37422:SF13">
    <property type="entry name" value="LIPOPOLYSACCHARIDE BIOSYNTHESIS PROTEIN PA4999-RELATED"/>
    <property type="match status" value="1"/>
</dbReference>
<feature type="transmembrane region" description="Helical" evidence="5">
    <location>
        <begin position="154"/>
        <end position="171"/>
    </location>
</feature>
<feature type="transmembrane region" description="Helical" evidence="5">
    <location>
        <begin position="12"/>
        <end position="31"/>
    </location>
</feature>
<feature type="transmembrane region" description="Helical" evidence="5">
    <location>
        <begin position="71"/>
        <end position="91"/>
    </location>
</feature>
<evidence type="ECO:0000256" key="5">
    <source>
        <dbReference type="SAM" id="Phobius"/>
    </source>
</evidence>
<protein>
    <recommendedName>
        <fullName evidence="6">O-antigen ligase-related domain-containing protein</fullName>
    </recommendedName>
</protein>
<evidence type="ECO:0000256" key="2">
    <source>
        <dbReference type="ARBA" id="ARBA00022692"/>
    </source>
</evidence>
<dbReference type="Proteomes" id="UP000274327">
    <property type="component" value="Unassembled WGS sequence"/>
</dbReference>
<gene>
    <name evidence="7" type="ORF">DS079_11595</name>
</gene>
<feature type="transmembrane region" description="Helical" evidence="5">
    <location>
        <begin position="318"/>
        <end position="334"/>
    </location>
</feature>
<keyword evidence="3 5" id="KW-1133">Transmembrane helix</keyword>
<comment type="caution">
    <text evidence="7">The sequence shown here is derived from an EMBL/GenBank/DDBJ whole genome shotgun (WGS) entry which is preliminary data.</text>
</comment>
<dbReference type="InterPro" id="IPR007016">
    <property type="entry name" value="O-antigen_ligase-rel_domated"/>
</dbReference>
<dbReference type="GeneID" id="78121662"/>
<evidence type="ECO:0000256" key="3">
    <source>
        <dbReference type="ARBA" id="ARBA00022989"/>
    </source>
</evidence>
<name>A0A426SIE3_9MICO</name>
<feature type="transmembrane region" description="Helical" evidence="5">
    <location>
        <begin position="340"/>
        <end position="356"/>
    </location>
</feature>
<accession>A0A426SIE3</accession>
<dbReference type="PANTHER" id="PTHR37422">
    <property type="entry name" value="TEICHURONIC ACID BIOSYNTHESIS PROTEIN TUAE"/>
    <property type="match status" value="1"/>
</dbReference>
<organism evidence="7 8">
    <name type="scientific">Brachybacterium paraconglomeratum</name>
    <dbReference type="NCBI Taxonomy" id="173362"/>
    <lineage>
        <taxon>Bacteria</taxon>
        <taxon>Bacillati</taxon>
        <taxon>Actinomycetota</taxon>
        <taxon>Actinomycetes</taxon>
        <taxon>Micrococcales</taxon>
        <taxon>Dermabacteraceae</taxon>
        <taxon>Brachybacterium</taxon>
    </lineage>
</organism>
<evidence type="ECO:0000313" key="8">
    <source>
        <dbReference type="Proteomes" id="UP000274327"/>
    </source>
</evidence>
<evidence type="ECO:0000256" key="1">
    <source>
        <dbReference type="ARBA" id="ARBA00004141"/>
    </source>
</evidence>
<feature type="transmembrane region" description="Helical" evidence="5">
    <location>
        <begin position="291"/>
        <end position="311"/>
    </location>
</feature>
<dbReference type="Pfam" id="PF04932">
    <property type="entry name" value="Wzy_C"/>
    <property type="match status" value="1"/>
</dbReference>
<evidence type="ECO:0000313" key="7">
    <source>
        <dbReference type="EMBL" id="RRR17927.1"/>
    </source>
</evidence>
<feature type="transmembrane region" description="Helical" evidence="5">
    <location>
        <begin position="43"/>
        <end position="64"/>
    </location>
</feature>
<dbReference type="InterPro" id="IPR051533">
    <property type="entry name" value="WaaL-like"/>
</dbReference>
<proteinExistence type="predicted"/>
<keyword evidence="2 5" id="KW-0812">Transmembrane</keyword>